<protein>
    <recommendedName>
        <fullName evidence="3">Antitoxin</fullName>
    </recommendedName>
</protein>
<dbReference type="EMBL" id="FNRY01000001">
    <property type="protein sequence ID" value="SEB36514.1"/>
    <property type="molecule type" value="Genomic_DNA"/>
</dbReference>
<gene>
    <name evidence="1" type="ORF">SAMN04489806_0175</name>
</gene>
<sequence length="76" mass="8043">MRTTVDLPPSLHRRAAEIARARGTSLSSVLAELTARGLAQIDTPLTISSDPLSGFPVVSIGRRVTSQDVADAIDDE</sequence>
<keyword evidence="2" id="KW-1185">Reference proteome</keyword>
<proteinExistence type="predicted"/>
<reference evidence="1 2" key="1">
    <citation type="submission" date="2016-10" db="EMBL/GenBank/DDBJ databases">
        <authorList>
            <person name="de Groot N.N."/>
        </authorList>
    </citation>
    <scope>NUCLEOTIDE SEQUENCE [LARGE SCALE GENOMIC DNA]</scope>
    <source>
        <strain evidence="1 2">DSM 21799</strain>
    </source>
</reference>
<organism evidence="1 2">
    <name type="scientific">Paramicrobacterium humi</name>
    <dbReference type="NCBI Taxonomy" id="640635"/>
    <lineage>
        <taxon>Bacteria</taxon>
        <taxon>Bacillati</taxon>
        <taxon>Actinomycetota</taxon>
        <taxon>Actinomycetes</taxon>
        <taxon>Micrococcales</taxon>
        <taxon>Microbacteriaceae</taxon>
        <taxon>Paramicrobacterium</taxon>
    </lineage>
</organism>
<evidence type="ECO:0000313" key="2">
    <source>
        <dbReference type="Proteomes" id="UP000199183"/>
    </source>
</evidence>
<dbReference type="STRING" id="640635.SAMN04489806_0175"/>
<dbReference type="Proteomes" id="UP000199183">
    <property type="component" value="Unassembled WGS sequence"/>
</dbReference>
<name>A0A1H4IQY9_9MICO</name>
<evidence type="ECO:0000313" key="1">
    <source>
        <dbReference type="EMBL" id="SEB36514.1"/>
    </source>
</evidence>
<evidence type="ECO:0008006" key="3">
    <source>
        <dbReference type="Google" id="ProtNLM"/>
    </source>
</evidence>
<dbReference type="AlphaFoldDB" id="A0A1H4IQY9"/>
<dbReference type="OrthoDB" id="3259334at2"/>
<accession>A0A1H4IQY9</accession>